<feature type="domain" description="Beta-lactamase-related" evidence="2">
    <location>
        <begin position="44"/>
        <end position="369"/>
    </location>
</feature>
<dbReference type="eggNOG" id="COG1680">
    <property type="taxonomic scope" value="Bacteria"/>
</dbReference>
<comment type="caution">
    <text evidence="4">The sequence shown here is derived from an EMBL/GenBank/DDBJ whole genome shotgun (WGS) entry which is preliminary data.</text>
</comment>
<dbReference type="Proteomes" id="UP000012062">
    <property type="component" value="Unassembled WGS sequence"/>
</dbReference>
<name>M5F854_9HYPH</name>
<dbReference type="STRING" id="1297569.MESS2_710013"/>
<keyword evidence="1" id="KW-0732">Signal</keyword>
<dbReference type="Pfam" id="PF00144">
    <property type="entry name" value="Beta-lactamase"/>
    <property type="match status" value="1"/>
</dbReference>
<dbReference type="PANTHER" id="PTHR46825">
    <property type="entry name" value="D-ALANYL-D-ALANINE-CARBOXYPEPTIDASE/ENDOPEPTIDASE AMPH"/>
    <property type="match status" value="1"/>
</dbReference>
<organism evidence="4 5">
    <name type="scientific">Mesorhizobium metallidurans STM 2683</name>
    <dbReference type="NCBI Taxonomy" id="1297569"/>
    <lineage>
        <taxon>Bacteria</taxon>
        <taxon>Pseudomonadati</taxon>
        <taxon>Pseudomonadota</taxon>
        <taxon>Alphaproteobacteria</taxon>
        <taxon>Hyphomicrobiales</taxon>
        <taxon>Phyllobacteriaceae</taxon>
        <taxon>Mesorhizobium</taxon>
    </lineage>
</organism>
<dbReference type="InterPro" id="IPR001466">
    <property type="entry name" value="Beta-lactam-related"/>
</dbReference>
<protein>
    <recommendedName>
        <fullName evidence="6">Beta-lactamase</fullName>
    </recommendedName>
</protein>
<evidence type="ECO:0000256" key="1">
    <source>
        <dbReference type="SAM" id="SignalP"/>
    </source>
</evidence>
<feature type="chain" id="PRO_5004066670" description="Beta-lactamase" evidence="1">
    <location>
        <begin position="29"/>
        <end position="519"/>
    </location>
</feature>
<evidence type="ECO:0000259" key="3">
    <source>
        <dbReference type="Pfam" id="PF11954"/>
    </source>
</evidence>
<dbReference type="InterPro" id="IPR050491">
    <property type="entry name" value="AmpC-like"/>
</dbReference>
<dbReference type="Pfam" id="PF11954">
    <property type="entry name" value="DUF3471"/>
    <property type="match status" value="1"/>
</dbReference>
<dbReference type="Gene3D" id="3.40.710.10">
    <property type="entry name" value="DD-peptidase/beta-lactamase superfamily"/>
    <property type="match status" value="1"/>
</dbReference>
<dbReference type="EMBL" id="CAUM01000141">
    <property type="protein sequence ID" value="CCV08091.1"/>
    <property type="molecule type" value="Genomic_DNA"/>
</dbReference>
<dbReference type="AlphaFoldDB" id="M5F854"/>
<dbReference type="InterPro" id="IPR012338">
    <property type="entry name" value="Beta-lactam/transpept-like"/>
</dbReference>
<dbReference type="SUPFAM" id="SSF56601">
    <property type="entry name" value="beta-lactamase/transpeptidase-like"/>
    <property type="match status" value="1"/>
</dbReference>
<dbReference type="Gene3D" id="2.40.128.600">
    <property type="match status" value="1"/>
</dbReference>
<feature type="domain" description="Peptidase S12 Pab87-related C-terminal" evidence="3">
    <location>
        <begin position="417"/>
        <end position="504"/>
    </location>
</feature>
<evidence type="ECO:0000313" key="5">
    <source>
        <dbReference type="Proteomes" id="UP000012062"/>
    </source>
</evidence>
<dbReference type="RefSeq" id="WP_008876967.1">
    <property type="nucleotide sequence ID" value="NZ_CAUM01000141.1"/>
</dbReference>
<feature type="signal peptide" evidence="1">
    <location>
        <begin position="1"/>
        <end position="28"/>
    </location>
</feature>
<sequence>MRLNRNLRPWRIWAFIAAVALWPYAASAGDIAPDRMEAALSKLEALAEGVVADGGVPGLAIGVVHDDKVIFLKGFGHREAGKPETVDADTVFQIASLSKPVSATVVAALVSDGIASWDSKIADLDPAFRLSQPYPTIELTVRDLFAHRSGLPGTAGDDLEDIGYDRAEILRRLRFVPPSSSFRAGYSYSNFGLTEGAVAAAKPTGKPWEEVAEEKLYRPLGMASTSSRHSDFIKQANRAELHAKINGAWAAKVQRYPDAQAPAGGVSSTARDLSQWMRLVLGNGVYDGKTLIAADALDQTHIPLTPRGKNPVSGGEAFYGLGWNIEFGRHGLIWGHAGAFSVGARSLVMLFPEEKLGIVVIANAFPTGVPEGLSDSFADLVFDGTLGKKDKVKAWNDIYGSMFGPVIAAAKATYAAPPSPASPARPASAYAGRYSNDFIGDAVVSGEGDALVLKVGPAGARSYSLKHFDRDLFLTFPDAEMPDRPSAVSFVLGPDGKASAVTIEFLDGNHLGTLARVGD</sequence>
<evidence type="ECO:0000313" key="4">
    <source>
        <dbReference type="EMBL" id="CCV08091.1"/>
    </source>
</evidence>
<accession>M5F854</accession>
<dbReference type="InterPro" id="IPR021860">
    <property type="entry name" value="Peptidase_S12_Pab87-rel_C"/>
</dbReference>
<reference evidence="4 5" key="1">
    <citation type="submission" date="2013-02" db="EMBL/GenBank/DDBJ databases">
        <authorList>
            <person name="Genoscope - CEA"/>
        </authorList>
    </citation>
    <scope>NUCLEOTIDE SEQUENCE [LARGE SCALE GENOMIC DNA]</scope>
    <source>
        <strain evidence="4 5">STM 2683</strain>
    </source>
</reference>
<proteinExistence type="predicted"/>
<gene>
    <name evidence="4" type="ORF">MESS2_710013</name>
</gene>
<evidence type="ECO:0000259" key="2">
    <source>
        <dbReference type="Pfam" id="PF00144"/>
    </source>
</evidence>
<evidence type="ECO:0008006" key="6">
    <source>
        <dbReference type="Google" id="ProtNLM"/>
    </source>
</evidence>
<keyword evidence="5" id="KW-1185">Reference proteome</keyword>
<dbReference type="PANTHER" id="PTHR46825:SF15">
    <property type="entry name" value="BETA-LACTAMASE-RELATED DOMAIN-CONTAINING PROTEIN"/>
    <property type="match status" value="1"/>
</dbReference>
<dbReference type="OrthoDB" id="5377981at2"/>